<dbReference type="InterPro" id="IPR036880">
    <property type="entry name" value="Kunitz_BPTI_sf"/>
</dbReference>
<evidence type="ECO:0000313" key="4">
    <source>
        <dbReference type="Ensembl" id="ENSSSCP00040013151.1"/>
    </source>
</evidence>
<dbReference type="Ensembl" id="ENSSSCT00040031638.1">
    <property type="protein sequence ID" value="ENSSSCP00040013151.1"/>
    <property type="gene ID" value="ENSSSCG00040023641.1"/>
</dbReference>
<dbReference type="Gene3D" id="4.10.410.10">
    <property type="entry name" value="Pancreatic trypsin inhibitor Kunitz domain"/>
    <property type="match status" value="1"/>
</dbReference>
<accession>A0A8D1DWH1</accession>
<evidence type="ECO:0000313" key="5">
    <source>
        <dbReference type="Proteomes" id="UP000694722"/>
    </source>
</evidence>
<keyword evidence="1" id="KW-1015">Disulfide bond</keyword>
<dbReference type="SUPFAM" id="SSF57362">
    <property type="entry name" value="BPTI-like"/>
    <property type="match status" value="1"/>
</dbReference>
<protein>
    <recommendedName>
        <fullName evidence="3">BPTI/Kunitz inhibitor domain-containing protein</fullName>
    </recommendedName>
</protein>
<evidence type="ECO:0000256" key="1">
    <source>
        <dbReference type="ARBA" id="ARBA00023157"/>
    </source>
</evidence>
<dbReference type="PRINTS" id="PR00759">
    <property type="entry name" value="BASICPTASE"/>
</dbReference>
<keyword evidence="2" id="KW-0472">Membrane</keyword>
<dbReference type="PANTHER" id="PTHR47898">
    <property type="entry name" value="KUNITZ-TYPE PROTEASE INHIBITOR 4"/>
    <property type="match status" value="1"/>
</dbReference>
<feature type="domain" description="BPTI/Kunitz inhibitor" evidence="3">
    <location>
        <begin position="121"/>
        <end position="171"/>
    </location>
</feature>
<dbReference type="CDD" id="cd00109">
    <property type="entry name" value="Kunitz-type"/>
    <property type="match status" value="1"/>
</dbReference>
<dbReference type="PANTHER" id="PTHR47898:SF1">
    <property type="entry name" value="KUNITZ-TYPE PROTEASE INHIBITOR 4"/>
    <property type="match status" value="1"/>
</dbReference>
<evidence type="ECO:0000259" key="3">
    <source>
        <dbReference type="PROSITE" id="PS50279"/>
    </source>
</evidence>
<dbReference type="AlphaFoldDB" id="A0A8D1DWH1"/>
<organism evidence="4 5">
    <name type="scientific">Sus scrofa</name>
    <name type="common">Pig</name>
    <dbReference type="NCBI Taxonomy" id="9823"/>
    <lineage>
        <taxon>Eukaryota</taxon>
        <taxon>Metazoa</taxon>
        <taxon>Chordata</taxon>
        <taxon>Craniata</taxon>
        <taxon>Vertebrata</taxon>
        <taxon>Euteleostomi</taxon>
        <taxon>Mammalia</taxon>
        <taxon>Eutheria</taxon>
        <taxon>Laurasiatheria</taxon>
        <taxon>Artiodactyla</taxon>
        <taxon>Suina</taxon>
        <taxon>Suidae</taxon>
        <taxon>Sus</taxon>
    </lineage>
</organism>
<dbReference type="InterPro" id="IPR020901">
    <property type="entry name" value="Prtase_inh_Kunz-CS"/>
</dbReference>
<dbReference type="PROSITE" id="PS50279">
    <property type="entry name" value="BPTI_KUNITZ_2"/>
    <property type="match status" value="1"/>
</dbReference>
<sequence>MVKHTQKLCVLDRLGTTIRGLIGLGPSASWLDTQALTVQLNAWKGPVLTLGVSGLSALKYQAQNKTSVDTETLLLAAGCTMKSAKLGYLLGLFIFFLLTTPLMGGVSKLSQMICGPLQDPCNMDVKYGSCFEIHFRFFFNKTSRTCEYFIYSGCDGNLNNYKLRIECQLACMKIPTQERYMTIPTEAATMG</sequence>
<dbReference type="Proteomes" id="UP000694722">
    <property type="component" value="Unplaced"/>
</dbReference>
<dbReference type="PROSITE" id="PS00280">
    <property type="entry name" value="BPTI_KUNITZ_1"/>
    <property type="match status" value="1"/>
</dbReference>
<name>A0A8D1DWH1_PIG</name>
<dbReference type="InterPro" id="IPR002223">
    <property type="entry name" value="Kunitz_BPTI"/>
</dbReference>
<keyword evidence="2" id="KW-1133">Transmembrane helix</keyword>
<dbReference type="GO" id="GO:0004867">
    <property type="term" value="F:serine-type endopeptidase inhibitor activity"/>
    <property type="evidence" value="ECO:0007669"/>
    <property type="project" value="InterPro"/>
</dbReference>
<keyword evidence="2" id="KW-0812">Transmembrane</keyword>
<feature type="transmembrane region" description="Helical" evidence="2">
    <location>
        <begin position="86"/>
        <end position="106"/>
    </location>
</feature>
<proteinExistence type="predicted"/>
<dbReference type="SMART" id="SM00131">
    <property type="entry name" value="KU"/>
    <property type="match status" value="1"/>
</dbReference>
<evidence type="ECO:0000256" key="2">
    <source>
        <dbReference type="SAM" id="Phobius"/>
    </source>
</evidence>
<reference evidence="4" key="1">
    <citation type="submission" date="2025-08" db="UniProtKB">
        <authorList>
            <consortium name="Ensembl"/>
        </authorList>
    </citation>
    <scope>IDENTIFICATION</scope>
</reference>
<dbReference type="InterPro" id="IPR042943">
    <property type="entry name" value="SPINT4"/>
</dbReference>
<dbReference type="Pfam" id="PF00014">
    <property type="entry name" value="Kunitz_BPTI"/>
    <property type="match status" value="1"/>
</dbReference>